<evidence type="ECO:0000313" key="4">
    <source>
        <dbReference type="Proteomes" id="UP000271087"/>
    </source>
</evidence>
<evidence type="ECO:0000256" key="1">
    <source>
        <dbReference type="SAM" id="MobiDB-lite"/>
    </source>
</evidence>
<dbReference type="OrthoDB" id="5920068at2759"/>
<dbReference type="Proteomes" id="UP000271087">
    <property type="component" value="Unassembled WGS sequence"/>
</dbReference>
<gene>
    <name evidence="3" type="ORF">NOO_LOCUS11838</name>
</gene>
<feature type="non-terminal residue" evidence="3">
    <location>
        <position position="1"/>
    </location>
</feature>
<feature type="domain" description="Acyltransferase C-terminal" evidence="2">
    <location>
        <begin position="28"/>
        <end position="79"/>
    </location>
</feature>
<name>A0A3P7KDX4_ONCOC</name>
<feature type="region of interest" description="Disordered" evidence="1">
    <location>
        <begin position="76"/>
        <end position="105"/>
    </location>
</feature>
<sequence>CTLGYQNANVPSLGNWLLGELPNGILNVAVYYKIYRIKPEWKNENMLKHWLYDLYEEKDELLERYYQRGVFPTDSQNHPSVIPFQTDYPTPQQEATPISSEQFSI</sequence>
<evidence type="ECO:0000259" key="2">
    <source>
        <dbReference type="Pfam" id="PF16076"/>
    </source>
</evidence>
<reference evidence="3 4" key="1">
    <citation type="submission" date="2018-08" db="EMBL/GenBank/DDBJ databases">
        <authorList>
            <person name="Laetsch R D."/>
            <person name="Stevens L."/>
            <person name="Kumar S."/>
            <person name="Blaxter L. M."/>
        </authorList>
    </citation>
    <scope>NUCLEOTIDE SEQUENCE [LARGE SCALE GENOMIC DNA]</scope>
</reference>
<accession>A0A3P7KDX4</accession>
<protein>
    <recommendedName>
        <fullName evidence="2">Acyltransferase C-terminal domain-containing protein</fullName>
    </recommendedName>
</protein>
<evidence type="ECO:0000313" key="3">
    <source>
        <dbReference type="EMBL" id="VDM97236.1"/>
    </source>
</evidence>
<dbReference type="EMBL" id="UYRW01008923">
    <property type="protein sequence ID" value="VDM97236.1"/>
    <property type="molecule type" value="Genomic_DNA"/>
</dbReference>
<organism evidence="3 4">
    <name type="scientific">Onchocerca ochengi</name>
    <name type="common">Filarial nematode worm</name>
    <dbReference type="NCBI Taxonomy" id="42157"/>
    <lineage>
        <taxon>Eukaryota</taxon>
        <taxon>Metazoa</taxon>
        <taxon>Ecdysozoa</taxon>
        <taxon>Nematoda</taxon>
        <taxon>Chromadorea</taxon>
        <taxon>Rhabditida</taxon>
        <taxon>Spirurina</taxon>
        <taxon>Spiruromorpha</taxon>
        <taxon>Filarioidea</taxon>
        <taxon>Onchocercidae</taxon>
        <taxon>Onchocerca</taxon>
    </lineage>
</organism>
<dbReference type="AlphaFoldDB" id="A0A3P7KDX4"/>
<dbReference type="InterPro" id="IPR032098">
    <property type="entry name" value="Acyltransf_C"/>
</dbReference>
<keyword evidence="4" id="KW-1185">Reference proteome</keyword>
<proteinExistence type="predicted"/>
<feature type="compositionally biased region" description="Polar residues" evidence="1">
    <location>
        <begin position="87"/>
        <end position="105"/>
    </location>
</feature>
<dbReference type="Pfam" id="PF16076">
    <property type="entry name" value="Acyltransf_C"/>
    <property type="match status" value="1"/>
</dbReference>